<name>F1Z2K9_9STRE</name>
<gene>
    <name evidence="2" type="ORF">SPB_1077</name>
</gene>
<dbReference type="GeneID" id="61420732"/>
<dbReference type="eggNOG" id="COG2755">
    <property type="taxonomic scope" value="Bacteria"/>
</dbReference>
<dbReference type="SUPFAM" id="SSF52266">
    <property type="entry name" value="SGNH hydrolase"/>
    <property type="match status" value="1"/>
</dbReference>
<dbReference type="PANTHER" id="PTHR30383">
    <property type="entry name" value="THIOESTERASE 1/PROTEASE 1/LYSOPHOSPHOLIPASE L1"/>
    <property type="match status" value="1"/>
</dbReference>
<dbReference type="Pfam" id="PF13472">
    <property type="entry name" value="Lipase_GDSL_2"/>
    <property type="match status" value="1"/>
</dbReference>
<protein>
    <submittedName>
        <fullName evidence="2">GDSL-like protein</fullName>
    </submittedName>
</protein>
<dbReference type="EMBL" id="AEUT02000001">
    <property type="protein sequence ID" value="EGE54110.1"/>
    <property type="molecule type" value="Genomic_DNA"/>
</dbReference>
<organism evidence="2 3">
    <name type="scientific">Streptococcus parauberis NCFD 2020</name>
    <dbReference type="NCBI Taxonomy" id="873447"/>
    <lineage>
        <taxon>Bacteria</taxon>
        <taxon>Bacillati</taxon>
        <taxon>Bacillota</taxon>
        <taxon>Bacilli</taxon>
        <taxon>Lactobacillales</taxon>
        <taxon>Streptococcaceae</taxon>
        <taxon>Streptococcus</taxon>
    </lineage>
</organism>
<evidence type="ECO:0000259" key="1">
    <source>
        <dbReference type="Pfam" id="PF13472"/>
    </source>
</evidence>
<evidence type="ECO:0000313" key="3">
    <source>
        <dbReference type="Proteomes" id="UP000003732"/>
    </source>
</evidence>
<dbReference type="InterPro" id="IPR013830">
    <property type="entry name" value="SGNH_hydro"/>
</dbReference>
<dbReference type="AlphaFoldDB" id="F1Z2K9"/>
<dbReference type="RefSeq" id="WP_003104348.1">
    <property type="nucleotide sequence ID" value="NZ_AEUT02000001.1"/>
</dbReference>
<dbReference type="InterPro" id="IPR051532">
    <property type="entry name" value="Ester_Hydrolysis_Enzymes"/>
</dbReference>
<accession>F1Z2K9</accession>
<comment type="caution">
    <text evidence="2">The sequence shown here is derived from an EMBL/GenBank/DDBJ whole genome shotgun (WGS) entry which is preliminary data.</text>
</comment>
<dbReference type="InterPro" id="IPR036514">
    <property type="entry name" value="SGNH_hydro_sf"/>
</dbReference>
<evidence type="ECO:0000313" key="2">
    <source>
        <dbReference type="EMBL" id="EGE54110.1"/>
    </source>
</evidence>
<proteinExistence type="predicted"/>
<sequence length="244" mass="28446">MKILCIGDSLTYGNVGYSYIPFLNKNLLISNKGKNGDTLYGVSNRLKKILVSNNFDIIILGIGTNDILLPYLKEVDFYWKIQMTSRCKIKKCIEDDLDFSRKFETLVEMIKSNGNKVIIWGIPFMNLTEFPNDIVIKRNQEIKLICENYGCDFIDINIIQKDVLPQERKVYSWRWSFLTRISDAISMTLFPKSKDWFAKKRELVQTVDGVHFSSKTASILSKEIDRKLEKIVLNRHKNSILWDK</sequence>
<reference evidence="2 3" key="1">
    <citation type="submission" date="2011-02" db="EMBL/GenBank/DDBJ databases">
        <authorList>
            <person name="Stanhope M.J."/>
            <person name="Durkin A.S."/>
            <person name="Hostetler J."/>
            <person name="Kim M."/>
            <person name="Radune D."/>
            <person name="Singh I."/>
            <person name="Town C.D."/>
        </authorList>
    </citation>
    <scope>NUCLEOTIDE SEQUENCE [LARGE SCALE GENOMIC DNA]</scope>
    <source>
        <strain evidence="2 3">NCFD 2020</strain>
    </source>
</reference>
<dbReference type="Gene3D" id="3.40.50.1110">
    <property type="entry name" value="SGNH hydrolase"/>
    <property type="match status" value="1"/>
</dbReference>
<dbReference type="HOGENOM" id="CLU_083245_0_0_9"/>
<dbReference type="Proteomes" id="UP000003732">
    <property type="component" value="Unassembled WGS sequence"/>
</dbReference>
<feature type="domain" description="SGNH hydrolase-type esterase" evidence="1">
    <location>
        <begin position="5"/>
        <end position="168"/>
    </location>
</feature>